<proteinExistence type="predicted"/>
<keyword evidence="2" id="KW-1185">Reference proteome</keyword>
<reference evidence="1" key="1">
    <citation type="submission" date="2022-02" db="EMBL/GenBank/DDBJ databases">
        <title>Plant Genome Project.</title>
        <authorList>
            <person name="Zhang R.-G."/>
        </authorList>
    </citation>
    <scope>NUCLEOTIDE SEQUENCE</scope>
    <source>
        <strain evidence="1">AT1</strain>
    </source>
</reference>
<name>A0ACC0M023_RHOML</name>
<organism evidence="1 2">
    <name type="scientific">Rhododendron molle</name>
    <name type="common">Chinese azalea</name>
    <name type="synonym">Azalea mollis</name>
    <dbReference type="NCBI Taxonomy" id="49168"/>
    <lineage>
        <taxon>Eukaryota</taxon>
        <taxon>Viridiplantae</taxon>
        <taxon>Streptophyta</taxon>
        <taxon>Embryophyta</taxon>
        <taxon>Tracheophyta</taxon>
        <taxon>Spermatophyta</taxon>
        <taxon>Magnoliopsida</taxon>
        <taxon>eudicotyledons</taxon>
        <taxon>Gunneridae</taxon>
        <taxon>Pentapetalae</taxon>
        <taxon>asterids</taxon>
        <taxon>Ericales</taxon>
        <taxon>Ericaceae</taxon>
        <taxon>Ericoideae</taxon>
        <taxon>Rhodoreae</taxon>
        <taxon>Rhododendron</taxon>
    </lineage>
</organism>
<protein>
    <submittedName>
        <fullName evidence="1">Uncharacterized protein</fullName>
    </submittedName>
</protein>
<accession>A0ACC0M023</accession>
<comment type="caution">
    <text evidence="1">The sequence shown here is derived from an EMBL/GenBank/DDBJ whole genome shotgun (WGS) entry which is preliminary data.</text>
</comment>
<evidence type="ECO:0000313" key="1">
    <source>
        <dbReference type="EMBL" id="KAI8533783.1"/>
    </source>
</evidence>
<gene>
    <name evidence="1" type="ORF">RHMOL_Rhmol10G0035900</name>
</gene>
<sequence>MWVAEGFVKVREGKTKEEVAEDYINELRSRSLVQVAAMASDGRVKTYRIHDLWREIVISKSREQNIVSIANAEKVRRLSIQNNLDDIQINCFTRLRSLLVFSKEDPLSMLSKVVSLGNGARLLTVLDLGGTQLQTFPNEILKLIHLTYLSLRRTKVKKIPKSIGDLKNLETLDLKHTDVKELPNEILKLQYLRHLLLYRFESHPSNWGLSYRTGFKAPAGVGSLSSLQKLCAIEANHGSDSSIMLRELGKLTQLRRLEILRLAKEDGKVLCSSLEKLNSLHSLTVGALEDDEIIDLDSLSSAPQRLQMLYLKGVLQHLPHWIPSLHNLKKLQLGRSKLRDVDPLQPLQDLPNLAILLLWNTYEGDGLCFKAGRFQRLKRLELRSFEGLRWVRVEATSMPLIEDLLLKDCKLMMKLPSGVENLTNLKWLFLGNMPGSLISSLNRGLQGGDYMKIAHIPQVICGGRCIKEVQGIAQTLETESGGILVTMERISKGFAILVYRGKNYKQPASLRPRTLLSKREAQKRSIEAQRHKSLKLHVLKLTRNVDELKLQLAKDKETNKPAKRANFQLARERSGFDSSSFNSNDGTDASTTCPETNQQDMLRDSLLLCRDKSQGSCYLLVVNAESHVGDEKAITPVESTKNGTNNSVHSLVKNIPCGVPVRAVWLSNRERLLLRKQAFKMKKCPVLAVGKSKIVTGVAKTIKTPFQRHPLAIVNVKGRAKGTSVQELVSNLEEATGAVLVSHKTNEVILYRGWGAEVEPGQPVEMNDIKDAMKTSVGRKGEFRPVISPELLDAIRLECGLHRTPEEVK</sequence>
<dbReference type="EMBL" id="CM046397">
    <property type="protein sequence ID" value="KAI8533783.1"/>
    <property type="molecule type" value="Genomic_DNA"/>
</dbReference>
<evidence type="ECO:0000313" key="2">
    <source>
        <dbReference type="Proteomes" id="UP001062846"/>
    </source>
</evidence>
<dbReference type="Proteomes" id="UP001062846">
    <property type="component" value="Chromosome 10"/>
</dbReference>